<protein>
    <submittedName>
        <fullName evidence="1">Uncharacterized protein</fullName>
    </submittedName>
</protein>
<dbReference type="RefSeq" id="WP_097645627.1">
    <property type="nucleotide sequence ID" value="NZ_NQWI01000133.1"/>
</dbReference>
<accession>A0A2A6RES3</accession>
<comment type="caution">
    <text evidence="1">The sequence shown here is derived from an EMBL/GenBank/DDBJ whole genome shotgun (WGS) entry which is preliminary data.</text>
</comment>
<reference evidence="2" key="1">
    <citation type="submission" date="2017-08" db="EMBL/GenBank/DDBJ databases">
        <authorList>
            <person name="Grouzdev D.S."/>
            <person name="Gaisin V.A."/>
            <person name="Rysina M.S."/>
            <person name="Gorlenko V.M."/>
        </authorList>
    </citation>
    <scope>NUCLEOTIDE SEQUENCE [LARGE SCALE GENOMIC DNA]</scope>
    <source>
        <strain evidence="2">Kir15-3F</strain>
    </source>
</reference>
<keyword evidence="2" id="KW-1185">Reference proteome</keyword>
<proteinExistence type="predicted"/>
<name>A0A2A6RES3_9CHLR</name>
<evidence type="ECO:0000313" key="1">
    <source>
        <dbReference type="EMBL" id="PDW01512.1"/>
    </source>
</evidence>
<dbReference type="AlphaFoldDB" id="A0A2A6RES3"/>
<gene>
    <name evidence="1" type="ORF">CJ255_18765</name>
</gene>
<sequence length="71" mass="8360">MSQIEFETFVHQGTIAVPKEHQPQVSGRVRVIIITEENEDDIDMVEYLMNHPLTPTTTRMFTRDELHDYND</sequence>
<dbReference type="Proteomes" id="UP000220527">
    <property type="component" value="Unassembled WGS sequence"/>
</dbReference>
<evidence type="ECO:0000313" key="2">
    <source>
        <dbReference type="Proteomes" id="UP000220527"/>
    </source>
</evidence>
<dbReference type="EMBL" id="NQWI01000133">
    <property type="protein sequence ID" value="PDW01512.1"/>
    <property type="molecule type" value="Genomic_DNA"/>
</dbReference>
<organism evidence="1 2">
    <name type="scientific">Candidatus Viridilinea mediisalina</name>
    <dbReference type="NCBI Taxonomy" id="2024553"/>
    <lineage>
        <taxon>Bacteria</taxon>
        <taxon>Bacillati</taxon>
        <taxon>Chloroflexota</taxon>
        <taxon>Chloroflexia</taxon>
        <taxon>Chloroflexales</taxon>
        <taxon>Chloroflexineae</taxon>
        <taxon>Oscillochloridaceae</taxon>
        <taxon>Candidatus Viridilinea</taxon>
    </lineage>
</organism>
<dbReference type="OrthoDB" id="166349at2"/>